<sequence length="53" mass="6260">RTVFIVSHRLNTIRRADMIYVLEGGRIVESGTHEKLIAANGRYRNLFDIQFRR</sequence>
<feature type="non-terminal residue" evidence="1">
    <location>
        <position position="1"/>
    </location>
</feature>
<reference evidence="1" key="1">
    <citation type="journal article" date="2014" name="Front. Microbiol.">
        <title>High frequency of phylogenetically diverse reductive dehalogenase-homologous genes in deep subseafloor sedimentary metagenomes.</title>
        <authorList>
            <person name="Kawai M."/>
            <person name="Futagami T."/>
            <person name="Toyoda A."/>
            <person name="Takaki Y."/>
            <person name="Nishi S."/>
            <person name="Hori S."/>
            <person name="Arai W."/>
            <person name="Tsubouchi T."/>
            <person name="Morono Y."/>
            <person name="Uchiyama I."/>
            <person name="Ito T."/>
            <person name="Fujiyama A."/>
            <person name="Inagaki F."/>
            <person name="Takami H."/>
        </authorList>
    </citation>
    <scope>NUCLEOTIDE SEQUENCE</scope>
    <source>
        <strain evidence="1">Expedition CK06-06</strain>
    </source>
</reference>
<dbReference type="SUPFAM" id="SSF52540">
    <property type="entry name" value="P-loop containing nucleoside triphosphate hydrolases"/>
    <property type="match status" value="1"/>
</dbReference>
<dbReference type="Gene3D" id="3.40.50.300">
    <property type="entry name" value="P-loop containing nucleotide triphosphate hydrolases"/>
    <property type="match status" value="1"/>
</dbReference>
<dbReference type="EMBL" id="BARS01018064">
    <property type="protein sequence ID" value="GAF90338.1"/>
    <property type="molecule type" value="Genomic_DNA"/>
</dbReference>
<dbReference type="PANTHER" id="PTHR43394">
    <property type="entry name" value="ATP-DEPENDENT PERMEASE MDL1, MITOCHONDRIAL"/>
    <property type="match status" value="1"/>
</dbReference>
<dbReference type="AlphaFoldDB" id="X0T9Z2"/>
<comment type="caution">
    <text evidence="1">The sequence shown here is derived from an EMBL/GenBank/DDBJ whole genome shotgun (WGS) entry which is preliminary data.</text>
</comment>
<dbReference type="PANTHER" id="PTHR43394:SF1">
    <property type="entry name" value="ATP-BINDING CASSETTE SUB-FAMILY B MEMBER 10, MITOCHONDRIAL"/>
    <property type="match status" value="1"/>
</dbReference>
<evidence type="ECO:0000313" key="1">
    <source>
        <dbReference type="EMBL" id="GAF90338.1"/>
    </source>
</evidence>
<proteinExistence type="predicted"/>
<dbReference type="InterPro" id="IPR039421">
    <property type="entry name" value="Type_1_exporter"/>
</dbReference>
<protein>
    <recommendedName>
        <fullName evidence="2">ABC transporter ATP-binding protein</fullName>
    </recommendedName>
</protein>
<accession>X0T9Z2</accession>
<name>X0T9Z2_9ZZZZ</name>
<organism evidence="1">
    <name type="scientific">marine sediment metagenome</name>
    <dbReference type="NCBI Taxonomy" id="412755"/>
    <lineage>
        <taxon>unclassified sequences</taxon>
        <taxon>metagenomes</taxon>
        <taxon>ecological metagenomes</taxon>
    </lineage>
</organism>
<gene>
    <name evidence="1" type="ORF">S01H1_29462</name>
</gene>
<dbReference type="InterPro" id="IPR027417">
    <property type="entry name" value="P-loop_NTPase"/>
</dbReference>
<dbReference type="GO" id="GO:0015421">
    <property type="term" value="F:ABC-type oligopeptide transporter activity"/>
    <property type="evidence" value="ECO:0007669"/>
    <property type="project" value="TreeGrafter"/>
</dbReference>
<evidence type="ECO:0008006" key="2">
    <source>
        <dbReference type="Google" id="ProtNLM"/>
    </source>
</evidence>